<dbReference type="Proteomes" id="UP000006764">
    <property type="component" value="Chromosome"/>
</dbReference>
<dbReference type="OrthoDB" id="6078899at2"/>
<dbReference type="AlphaFoldDB" id="A0A0B4XQS3"/>
<dbReference type="KEGG" id="apac:S7S_10850"/>
<dbReference type="EMBL" id="CP004387">
    <property type="protein sequence ID" value="AJD48582.1"/>
    <property type="molecule type" value="Genomic_DNA"/>
</dbReference>
<protein>
    <submittedName>
        <fullName evidence="1">Uncharacterized protein</fullName>
    </submittedName>
</protein>
<dbReference type="STRING" id="391936.S7S_10850"/>
<organism evidence="1 2">
    <name type="scientific">Isoalcanivorax pacificus W11-5</name>
    <dbReference type="NCBI Taxonomy" id="391936"/>
    <lineage>
        <taxon>Bacteria</taxon>
        <taxon>Pseudomonadati</taxon>
        <taxon>Pseudomonadota</taxon>
        <taxon>Gammaproteobacteria</taxon>
        <taxon>Oceanospirillales</taxon>
        <taxon>Alcanivoracaceae</taxon>
        <taxon>Isoalcanivorax</taxon>
    </lineage>
</organism>
<reference evidence="1 2" key="1">
    <citation type="journal article" date="2012" name="J. Bacteriol.">
        <title>Genome sequence of an alkane-degrading bacterium, Alcanivorax pacificus type strain W11-5, isolated from deep sea sediment.</title>
        <authorList>
            <person name="Lai Q."/>
            <person name="Shao Z."/>
        </authorList>
    </citation>
    <scope>NUCLEOTIDE SEQUENCE [LARGE SCALE GENOMIC DNA]</scope>
    <source>
        <strain evidence="1 2">W11-5</strain>
    </source>
</reference>
<sequence length="342" mass="37711">MTAPAFHPDVAAPWFRARAPLGIDDTMYFAVIDPVSGQVRWESVPHREADGIGGFLRLFRRWGVTRFAAPPARAQTVPGLWQSWRAARRASQPVAPSAQWRPGGAGVALGRPPISVCWFSRAQTRALTEQAQARQVSLATLVFWALHETVMARLALSSGGSWFYPVSLRGALRLPSEEHNHAGGFYVTLPRRLSAVALQQHLRESLRAGRHWWLWHQAHLVSRLGQAVVNRIYRRLVSRHCHLGSFSVLGEWWLGTRGTLLPPQALLCACGPGSPNHPVANGMMITNGRLALALRLDPVLGLDDAARDACLAHWRDVLLAQCPPSENARQTGPQKQGVTHSV</sequence>
<evidence type="ECO:0000313" key="2">
    <source>
        <dbReference type="Proteomes" id="UP000006764"/>
    </source>
</evidence>
<keyword evidence="2" id="KW-1185">Reference proteome</keyword>
<dbReference type="RefSeq" id="WP_008737268.1">
    <property type="nucleotide sequence ID" value="NZ_CP004387.1"/>
</dbReference>
<gene>
    <name evidence="1" type="ORF">S7S_10850</name>
</gene>
<proteinExistence type="predicted"/>
<accession>A0A0B4XQS3</accession>
<dbReference type="HOGENOM" id="CLU_876148_0_0_6"/>
<name>A0A0B4XQS3_9GAMM</name>
<evidence type="ECO:0000313" key="1">
    <source>
        <dbReference type="EMBL" id="AJD48582.1"/>
    </source>
</evidence>